<dbReference type="GO" id="GO:0005886">
    <property type="term" value="C:plasma membrane"/>
    <property type="evidence" value="ECO:0007669"/>
    <property type="project" value="TreeGrafter"/>
</dbReference>
<feature type="transmembrane region" description="Helical" evidence="3">
    <location>
        <begin position="247"/>
        <end position="272"/>
    </location>
</feature>
<feature type="transmembrane region" description="Helical" evidence="3">
    <location>
        <begin position="20"/>
        <end position="42"/>
    </location>
</feature>
<feature type="transmembrane region" description="Helical" evidence="3">
    <location>
        <begin position="54"/>
        <end position="75"/>
    </location>
</feature>
<feature type="transmembrane region" description="Helical" evidence="3">
    <location>
        <begin position="382"/>
        <end position="413"/>
    </location>
</feature>
<feature type="transmembrane region" description="Helical" evidence="3">
    <location>
        <begin position="123"/>
        <end position="144"/>
    </location>
</feature>
<name>A0AAU7XDH0_9HYPH</name>
<feature type="compositionally biased region" description="Basic and acidic residues" evidence="2">
    <location>
        <begin position="447"/>
        <end position="468"/>
    </location>
</feature>
<accession>A0AAU7XDH0</accession>
<feature type="transmembrane region" description="Helical" evidence="3">
    <location>
        <begin position="171"/>
        <end position="192"/>
    </location>
</feature>
<protein>
    <submittedName>
        <fullName evidence="4">MFS transporter</fullName>
    </submittedName>
</protein>
<feature type="region of interest" description="Disordered" evidence="2">
    <location>
        <begin position="431"/>
        <end position="468"/>
    </location>
</feature>
<dbReference type="Gene3D" id="1.20.1250.20">
    <property type="entry name" value="MFS general substrate transporter like domains"/>
    <property type="match status" value="2"/>
</dbReference>
<gene>
    <name evidence="4" type="ORF">ABS361_07675</name>
</gene>
<keyword evidence="3" id="KW-1133">Transmembrane helix</keyword>
<dbReference type="KEGG" id="mflg:ABS361_07675"/>
<dbReference type="GO" id="GO:0015293">
    <property type="term" value="F:symporter activity"/>
    <property type="evidence" value="ECO:0007669"/>
    <property type="project" value="InterPro"/>
</dbReference>
<dbReference type="AlphaFoldDB" id="A0AAU7XDH0"/>
<evidence type="ECO:0000256" key="1">
    <source>
        <dbReference type="ARBA" id="ARBA00009617"/>
    </source>
</evidence>
<dbReference type="Pfam" id="PF13347">
    <property type="entry name" value="MFS_2"/>
    <property type="match status" value="1"/>
</dbReference>
<proteinExistence type="inferred from homology"/>
<feature type="transmembrane region" description="Helical" evidence="3">
    <location>
        <begin position="284"/>
        <end position="304"/>
    </location>
</feature>
<evidence type="ECO:0000313" key="4">
    <source>
        <dbReference type="EMBL" id="XBY46100.1"/>
    </source>
</evidence>
<dbReference type="PANTHER" id="PTHR11328">
    <property type="entry name" value="MAJOR FACILITATOR SUPERFAMILY DOMAIN-CONTAINING PROTEIN"/>
    <property type="match status" value="1"/>
</dbReference>
<comment type="similarity">
    <text evidence="1">Belongs to the sodium:galactoside symporter (TC 2.A.2) family.</text>
</comment>
<keyword evidence="3" id="KW-0812">Transmembrane</keyword>
<dbReference type="InterPro" id="IPR036259">
    <property type="entry name" value="MFS_trans_sf"/>
</dbReference>
<dbReference type="InterPro" id="IPR039672">
    <property type="entry name" value="MFS_2"/>
</dbReference>
<feature type="transmembrane region" description="Helical" evidence="3">
    <location>
        <begin position="341"/>
        <end position="361"/>
    </location>
</feature>
<feature type="transmembrane region" description="Helical" evidence="3">
    <location>
        <begin position="476"/>
        <end position="504"/>
    </location>
</feature>
<dbReference type="EMBL" id="CP158568">
    <property type="protein sequence ID" value="XBY46100.1"/>
    <property type="molecule type" value="Genomic_DNA"/>
</dbReference>
<evidence type="ECO:0000256" key="3">
    <source>
        <dbReference type="SAM" id="Phobius"/>
    </source>
</evidence>
<reference evidence="4" key="1">
    <citation type="submission" date="2024-06" db="EMBL/GenBank/DDBJ databases">
        <title>Methylostella associata gen. nov., sp. nov., a novel Ancalomicrobiaceae-affiliated facultatively methylotrophic bacteria that feed on methanotrophs of the genus Methylococcus.</title>
        <authorList>
            <person name="Saltykova V."/>
            <person name="Danilova O.V."/>
            <person name="Oshkin I.Y."/>
            <person name="Belova S.E."/>
            <person name="Pimenov N.V."/>
            <person name="Dedysh S.N."/>
        </authorList>
    </citation>
    <scope>NUCLEOTIDE SEQUENCE</scope>
    <source>
        <strain evidence="4">S20</strain>
    </source>
</reference>
<dbReference type="PANTHER" id="PTHR11328:SF24">
    <property type="entry name" value="MAJOR FACILITATOR SUPERFAMILY (MFS) PROFILE DOMAIN-CONTAINING PROTEIN"/>
    <property type="match status" value="1"/>
</dbReference>
<organism evidence="4">
    <name type="scientific">Methyloraptor flagellatus</name>
    <dbReference type="NCBI Taxonomy" id="3162530"/>
    <lineage>
        <taxon>Bacteria</taxon>
        <taxon>Pseudomonadati</taxon>
        <taxon>Pseudomonadota</taxon>
        <taxon>Alphaproteobacteria</taxon>
        <taxon>Hyphomicrobiales</taxon>
        <taxon>Ancalomicrobiaceae</taxon>
        <taxon>Methyloraptor</taxon>
    </lineage>
</organism>
<feature type="transmembrane region" description="Helical" evidence="3">
    <location>
        <begin position="198"/>
        <end position="221"/>
    </location>
</feature>
<feature type="transmembrane region" description="Helical" evidence="3">
    <location>
        <begin position="96"/>
        <end position="117"/>
    </location>
</feature>
<dbReference type="RefSeq" id="WP_407051198.1">
    <property type="nucleotide sequence ID" value="NZ_CP158568.1"/>
</dbReference>
<dbReference type="GO" id="GO:0008643">
    <property type="term" value="P:carbohydrate transport"/>
    <property type="evidence" value="ECO:0007669"/>
    <property type="project" value="InterPro"/>
</dbReference>
<feature type="transmembrane region" description="Helical" evidence="3">
    <location>
        <begin position="316"/>
        <end position="335"/>
    </location>
</feature>
<sequence>MSVSTTSPVEAKGPKAKGELSLAQLVAFALPALPVAAFQLPFVIIVPKFYAETVGLSLTAVGVIMFVVRLIDAVLDPIIGFKADHVRSRWGRRRTVFLGAAIPTTIGALMVFNPFPAVPESAAWFWGLWFFVWSMMLSIGYTALSLSHQSWAAESSPSYLGRNRIFAAREVMVVGGTLVATGLPFVLSLMGYKGDGPVLISLSVLVGITLPLFAILTVFVVPEPRDTTQHPLNFWAGLRGMTSNKAFVRLLIAFALSYMANGVPGALILFFVRDYLHGNEETQRLFLLLYFLFGVLSTPLWLWLSKKTSKHRAWCIAMLVACAAFIWPPFIGQHFVGEWSLWLFGVLMLFTGLAVGADLMLPPSMQADVIDVDTAKSGEQHTGFYFAIWALATKVALSVALGLSLAILAAFGFKTENHGAVDPVAHLEQVQTPGASDAPVPTTRVPVDPEKKKTEQQKRHERGSAESKPVKQTPMALWALAILYAWVPVVLKLIAVALMWNFPIDAKEQARLRREIDEHLKAEGGAPAA</sequence>
<evidence type="ECO:0000256" key="2">
    <source>
        <dbReference type="SAM" id="MobiDB-lite"/>
    </source>
</evidence>
<dbReference type="SUPFAM" id="SSF103473">
    <property type="entry name" value="MFS general substrate transporter"/>
    <property type="match status" value="1"/>
</dbReference>
<keyword evidence="3" id="KW-0472">Membrane</keyword>